<dbReference type="GO" id="GO:0008270">
    <property type="term" value="F:zinc ion binding"/>
    <property type="evidence" value="ECO:0007669"/>
    <property type="project" value="UniProtKB-KW"/>
</dbReference>
<keyword evidence="5" id="KW-0862">Zinc</keyword>
<sequence>MSTYIRGPVCGVDNCPSRLWRVINGRRTCQYGHVMEGDVEFNDDDDNVNVMSTMTRRMNLTTNAVGSFQSNLSMSQLQESQTSKHQSKKLYGQDANLLFLKAFQLILRKQCSTLINDFGFPTLFTDVVKLIWMKYLESIDRDNRKLVSNEFSDGEIGGDTEVDVPINDHTEHKVRKLGLHMSSTIAMLYMASVHLGLPVYMNDFIQWISTTKLLYFKATEVLPKQWRKLLPNHYLGILEGGSPPNEIQLLNKVTSLSRRIQFNTVFNSILNYRGLVLKLVLAIPLPPEFYIYTLELIELLDDGSNFHIIERETRNFTQYHFYAELRTISYFILTVRWILMADKGNRYSNRWIVALLQQSQADSVADCSEVTLDENVKNSLYPENKDSFEWSERETLDYLDWIEKSFLSKQGKGPSETDDNLSVDYRIARRKLHQILPIQSEKYLIPPRSKTRQTFIEELQEKYAQIQDTLIQESHDPPKDNGLESIQRPILIAQLGELLTKNISTNFVVPLERLSFCLKKIEKHCIEEFTVRQ</sequence>
<proteinExistence type="inferred from homology"/>
<dbReference type="STRING" id="1064592.G0VE46"/>
<comment type="similarity">
    <text evidence="2">Belongs to the RRN7/TAF1B family.</text>
</comment>
<dbReference type="PANTHER" id="PTHR31576:SF2">
    <property type="entry name" value="TATA BOX-BINDING PROTEIN-ASSOCIATED FACTOR RNA POLYMERASE I SUBUNIT B"/>
    <property type="match status" value="1"/>
</dbReference>
<protein>
    <submittedName>
        <fullName evidence="13">Uncharacterized protein</fullName>
    </submittedName>
</protein>
<dbReference type="GO" id="GO:0042790">
    <property type="term" value="P:nucleolar large rRNA transcription by RNA polymerase I"/>
    <property type="evidence" value="ECO:0007669"/>
    <property type="project" value="EnsemblFungi"/>
</dbReference>
<comment type="subcellular location">
    <subcellularLocation>
        <location evidence="1">Nucleus</location>
        <location evidence="1">Nucleolus</location>
    </subcellularLocation>
</comment>
<dbReference type="Pfam" id="PF11781">
    <property type="entry name" value="Zn_ribbon_RRN7"/>
    <property type="match status" value="1"/>
</dbReference>
<evidence type="ECO:0000256" key="7">
    <source>
        <dbReference type="ARBA" id="ARBA00023125"/>
    </source>
</evidence>
<feature type="domain" description="Rrn7/TAF1B C-terminal cyclin" evidence="12">
    <location>
        <begin position="242"/>
        <end position="406"/>
    </location>
</feature>
<dbReference type="Proteomes" id="UP000001640">
    <property type="component" value="Chromosome 4"/>
</dbReference>
<dbReference type="eggNOG" id="ENOG502RYCI">
    <property type="taxonomic scope" value="Eukaryota"/>
</dbReference>
<dbReference type="RefSeq" id="XP_003676198.1">
    <property type="nucleotide sequence ID" value="XM_003676150.1"/>
</dbReference>
<evidence type="ECO:0000256" key="5">
    <source>
        <dbReference type="ARBA" id="ARBA00022833"/>
    </source>
</evidence>
<dbReference type="EMBL" id="HE576755">
    <property type="protein sequence ID" value="CCC69837.1"/>
    <property type="molecule type" value="Genomic_DNA"/>
</dbReference>
<evidence type="ECO:0000256" key="6">
    <source>
        <dbReference type="ARBA" id="ARBA00023015"/>
    </source>
</evidence>
<dbReference type="AlphaFoldDB" id="G0VE46"/>
<reference key="2">
    <citation type="submission" date="2011-08" db="EMBL/GenBank/DDBJ databases">
        <title>Genome sequence of Naumovozyma castellii.</title>
        <authorList>
            <person name="Gordon J.L."/>
            <person name="Armisen D."/>
            <person name="Proux-Wera E."/>
            <person name="OhEigeartaigh S.S."/>
            <person name="Byrne K.P."/>
            <person name="Wolfe K.H."/>
        </authorList>
    </citation>
    <scope>NUCLEOTIDE SEQUENCE</scope>
    <source>
        <strain>Type strain:CBS 4309</strain>
    </source>
</reference>
<evidence type="ECO:0000313" key="13">
    <source>
        <dbReference type="EMBL" id="CCC69837.1"/>
    </source>
</evidence>
<name>G0VE46_NAUCA</name>
<keyword evidence="7" id="KW-0238">DNA-binding</keyword>
<keyword evidence="3" id="KW-0479">Metal-binding</keyword>
<accession>G0VE46</accession>
<dbReference type="PANTHER" id="PTHR31576">
    <property type="entry name" value="TATA BOX-BINDING PROTEIN-ASSOCIATED FACTOR RNA POLYMERASE I SUBUNIT B"/>
    <property type="match status" value="1"/>
</dbReference>
<dbReference type="InterPro" id="IPR048538">
    <property type="entry name" value="Rrn7_cyclin_C"/>
</dbReference>
<dbReference type="GO" id="GO:0001164">
    <property type="term" value="F:RNA polymerase I core promoter sequence-specific DNA binding"/>
    <property type="evidence" value="ECO:0007669"/>
    <property type="project" value="EnsemblFungi"/>
</dbReference>
<dbReference type="GO" id="GO:0017025">
    <property type="term" value="F:TBP-class protein binding"/>
    <property type="evidence" value="ECO:0007669"/>
    <property type="project" value="EnsemblFungi"/>
</dbReference>
<keyword evidence="4" id="KW-0863">Zinc-finger</keyword>
<dbReference type="InParanoid" id="G0VE46"/>
<evidence type="ECO:0000313" key="14">
    <source>
        <dbReference type="Proteomes" id="UP000001640"/>
    </source>
</evidence>
<dbReference type="OMA" id="TICQFGH"/>
<dbReference type="GeneID" id="96903443"/>
<dbReference type="GO" id="GO:0070860">
    <property type="term" value="C:RNA polymerase I core factor complex"/>
    <property type="evidence" value="ECO:0007669"/>
    <property type="project" value="EnsemblFungi"/>
</dbReference>
<evidence type="ECO:0000259" key="11">
    <source>
        <dbReference type="Pfam" id="PF20644"/>
    </source>
</evidence>
<dbReference type="Pfam" id="PF20645">
    <property type="entry name" value="Rrn7_cyclin_C"/>
    <property type="match status" value="1"/>
</dbReference>
<keyword evidence="8" id="KW-0804">Transcription</keyword>
<keyword evidence="14" id="KW-1185">Reference proteome</keyword>
<evidence type="ECO:0000256" key="2">
    <source>
        <dbReference type="ARBA" id="ARBA00006899"/>
    </source>
</evidence>
<feature type="domain" description="Rrn7/TAF1B N-terminal cyclin" evidence="11">
    <location>
        <begin position="103"/>
        <end position="224"/>
    </location>
</feature>
<keyword evidence="6" id="KW-0805">Transcription regulation</keyword>
<dbReference type="KEGG" id="ncs:NCAS_0D02560"/>
<dbReference type="OrthoDB" id="428577at2759"/>
<evidence type="ECO:0000259" key="12">
    <source>
        <dbReference type="Pfam" id="PF20645"/>
    </source>
</evidence>
<evidence type="ECO:0000256" key="4">
    <source>
        <dbReference type="ARBA" id="ARBA00022771"/>
    </source>
</evidence>
<keyword evidence="9" id="KW-0539">Nucleus</keyword>
<dbReference type="InterPro" id="IPR033599">
    <property type="entry name" value="TAF1B/Rrn7"/>
</dbReference>
<dbReference type="HOGENOM" id="CLU_016553_3_1_1"/>
<feature type="domain" description="RRN7-type" evidence="10">
    <location>
        <begin position="5"/>
        <end position="37"/>
    </location>
</feature>
<evidence type="ECO:0000256" key="3">
    <source>
        <dbReference type="ARBA" id="ARBA00022723"/>
    </source>
</evidence>
<dbReference type="InterPro" id="IPR048540">
    <property type="entry name" value="Rrn7_cyclin_N"/>
</dbReference>
<evidence type="ECO:0000256" key="8">
    <source>
        <dbReference type="ARBA" id="ARBA00023163"/>
    </source>
</evidence>
<evidence type="ECO:0000256" key="9">
    <source>
        <dbReference type="ARBA" id="ARBA00023242"/>
    </source>
</evidence>
<dbReference type="Pfam" id="PF20644">
    <property type="entry name" value="Rrn7_cyclin_N"/>
    <property type="match status" value="1"/>
</dbReference>
<reference evidence="13 14" key="1">
    <citation type="journal article" date="2011" name="Proc. Natl. Acad. Sci. U.S.A.">
        <title>Evolutionary erosion of yeast sex chromosomes by mating-type switching accidents.</title>
        <authorList>
            <person name="Gordon J.L."/>
            <person name="Armisen D."/>
            <person name="Proux-Wera E."/>
            <person name="Oheigeartaigh S.S."/>
            <person name="Byrne K.P."/>
            <person name="Wolfe K.H."/>
        </authorList>
    </citation>
    <scope>NUCLEOTIDE SEQUENCE [LARGE SCALE GENOMIC DNA]</scope>
    <source>
        <strain evidence="14">ATCC 76901 / BCRC 22586 / CBS 4309 / NBRC 1992 / NRRL Y-12630</strain>
    </source>
</reference>
<dbReference type="FunCoup" id="G0VE46">
    <property type="interactions" value="58"/>
</dbReference>
<organism evidence="13 14">
    <name type="scientific">Naumovozyma castellii</name>
    <name type="common">Yeast</name>
    <name type="synonym">Saccharomyces castellii</name>
    <dbReference type="NCBI Taxonomy" id="27288"/>
    <lineage>
        <taxon>Eukaryota</taxon>
        <taxon>Fungi</taxon>
        <taxon>Dikarya</taxon>
        <taxon>Ascomycota</taxon>
        <taxon>Saccharomycotina</taxon>
        <taxon>Saccharomycetes</taxon>
        <taxon>Saccharomycetales</taxon>
        <taxon>Saccharomycetaceae</taxon>
        <taxon>Naumovozyma</taxon>
    </lineage>
</organism>
<evidence type="ECO:0000256" key="1">
    <source>
        <dbReference type="ARBA" id="ARBA00004604"/>
    </source>
</evidence>
<evidence type="ECO:0000259" key="10">
    <source>
        <dbReference type="Pfam" id="PF11781"/>
    </source>
</evidence>
<gene>
    <name evidence="13" type="primary">NCAS0D02560</name>
    <name evidence="13" type="ordered locus">NCAS_0D02560</name>
</gene>
<dbReference type="InterPro" id="IPR021752">
    <property type="entry name" value="TF_Rrn7_Zf"/>
</dbReference>